<dbReference type="Gene3D" id="3.40.390.70">
    <property type="match status" value="1"/>
</dbReference>
<dbReference type="KEGG" id="cgh:CGC50_09180"/>
<dbReference type="NCBIfam" id="TIGR04549">
    <property type="entry name" value="LP_HExxH_w_tonB"/>
    <property type="match status" value="1"/>
</dbReference>
<proteinExistence type="predicted"/>
<dbReference type="AlphaFoldDB" id="A0A250FSD0"/>
<dbReference type="GeneID" id="84808726"/>
<evidence type="ECO:0000313" key="1">
    <source>
        <dbReference type="EMBL" id="ATA87315.1"/>
    </source>
</evidence>
<evidence type="ECO:0008006" key="3">
    <source>
        <dbReference type="Google" id="ProtNLM"/>
    </source>
</evidence>
<organism evidence="1 2">
    <name type="scientific">Capnocytophaga gingivalis</name>
    <dbReference type="NCBI Taxonomy" id="1017"/>
    <lineage>
        <taxon>Bacteria</taxon>
        <taxon>Pseudomonadati</taxon>
        <taxon>Bacteroidota</taxon>
        <taxon>Flavobacteriia</taxon>
        <taxon>Flavobacteriales</taxon>
        <taxon>Flavobacteriaceae</taxon>
        <taxon>Capnocytophaga</taxon>
    </lineage>
</organism>
<dbReference type="InterPro" id="IPR030890">
    <property type="entry name" value="LP_HExxH_w_TonB"/>
</dbReference>
<dbReference type="Pfam" id="PF15890">
    <property type="entry name" value="Peptidase_Mx1"/>
    <property type="match status" value="1"/>
</dbReference>
<accession>A0A250FSD0</accession>
<sequence>MKKILYILFLLPFIFGCSNDKVSSDSKLGGEEGTEVMDTHTPLDDRLEKDFAKPYGIRIIYRFLEREINRGYTFTPTKYEKAIVFSNVFNYLFIEPYVKITSKQFMKEHSFNTVILIGEPAFAPNGNKYVGFAVAGVKIHLLEMNHIKTDNIYYLNENVLATLYHENAHTWHQSKLFTSDYERVSASDYKRDNWSVWAGDDYLKAGFITAYSSFDKDEDFVEMIARYIVYYNASLDCGCDIASHPGTDSDSDGFNDTLYQAWKAKFVNYGTLQNPNTYRNYFSTKVWEEELKAADAKIRSTEAYTGKQKIEQKIAIIKSYLTNEWNINLDELRAEIRSRYPSVVGKNFDGDQVLRKDFSVLPNN</sequence>
<dbReference type="Proteomes" id="UP000217250">
    <property type="component" value="Chromosome"/>
</dbReference>
<name>A0A250FSD0_9FLAO</name>
<dbReference type="EMBL" id="CP022386">
    <property type="protein sequence ID" value="ATA87315.1"/>
    <property type="molecule type" value="Genomic_DNA"/>
</dbReference>
<dbReference type="RefSeq" id="WP_095910590.1">
    <property type="nucleotide sequence ID" value="NZ_CAUPXI010000014.1"/>
</dbReference>
<reference evidence="2" key="1">
    <citation type="submission" date="2017-06" db="EMBL/GenBank/DDBJ databases">
        <title>Capnocytophaga spp. assemblies.</title>
        <authorList>
            <person name="Gulvik C.A."/>
        </authorList>
    </citation>
    <scope>NUCLEOTIDE SEQUENCE [LARGE SCALE GENOMIC DNA]</scope>
    <source>
        <strain evidence="2">H1496</strain>
    </source>
</reference>
<dbReference type="PROSITE" id="PS51257">
    <property type="entry name" value="PROKAR_LIPOPROTEIN"/>
    <property type="match status" value="1"/>
</dbReference>
<protein>
    <recommendedName>
        <fullName evidence="3">Substrate import-associated zinc metallohydrolase lipoprotein</fullName>
    </recommendedName>
</protein>
<evidence type="ECO:0000313" key="2">
    <source>
        <dbReference type="Proteomes" id="UP000217250"/>
    </source>
</evidence>
<gene>
    <name evidence="1" type="ORF">CGC50_09180</name>
</gene>
<dbReference type="OrthoDB" id="1113652at2"/>